<evidence type="ECO:0000313" key="20">
    <source>
        <dbReference type="Proteomes" id="UP000018936"/>
    </source>
</evidence>
<dbReference type="PANTHER" id="PTHR45418">
    <property type="entry name" value="CANCER/TESTIS ANTIGEN 55"/>
    <property type="match status" value="1"/>
</dbReference>
<proteinExistence type="inferred from homology"/>
<evidence type="ECO:0000259" key="18">
    <source>
        <dbReference type="Pfam" id="PF21635"/>
    </source>
</evidence>
<evidence type="ECO:0000259" key="17">
    <source>
        <dbReference type="Pfam" id="PF21634"/>
    </source>
</evidence>
<dbReference type="Pfam" id="PF13087">
    <property type="entry name" value="AAA_12"/>
    <property type="match status" value="1"/>
</dbReference>
<evidence type="ECO:0000259" key="13">
    <source>
        <dbReference type="Pfam" id="PF13086"/>
    </source>
</evidence>
<evidence type="ECO:0000256" key="1">
    <source>
        <dbReference type="ARBA" id="ARBA00004201"/>
    </source>
</evidence>
<keyword evidence="9" id="KW-0694">RNA-binding</keyword>
<dbReference type="InterPro" id="IPR049075">
    <property type="entry name" value="MOV-10_N"/>
</dbReference>
<evidence type="ECO:0000259" key="15">
    <source>
        <dbReference type="Pfam" id="PF21632"/>
    </source>
</evidence>
<feature type="non-terminal residue" evidence="19">
    <location>
        <position position="1"/>
    </location>
</feature>
<keyword evidence="4" id="KW-0963">Cytoplasm</keyword>
<dbReference type="AlphaFoldDB" id="V8P8H5"/>
<dbReference type="Pfam" id="PF21635">
    <property type="entry name" value="Mov-10_helical"/>
    <property type="match status" value="1"/>
</dbReference>
<feature type="domain" description="Helicase MOV-10 helical" evidence="18">
    <location>
        <begin position="329"/>
        <end position="409"/>
    </location>
</feature>
<evidence type="ECO:0000256" key="10">
    <source>
        <dbReference type="ARBA" id="ARBA00023158"/>
    </source>
</evidence>
<evidence type="ECO:0000256" key="6">
    <source>
        <dbReference type="ARBA" id="ARBA00022801"/>
    </source>
</evidence>
<keyword evidence="8" id="KW-0067">ATP-binding</keyword>
<dbReference type="InterPro" id="IPR041677">
    <property type="entry name" value="DNA2/NAM7_AAA_11"/>
</dbReference>
<evidence type="ECO:0000259" key="14">
    <source>
        <dbReference type="Pfam" id="PF13087"/>
    </source>
</evidence>
<feature type="domain" description="DNA2/NAM7 helicase helicase" evidence="13">
    <location>
        <begin position="550"/>
        <end position="648"/>
    </location>
</feature>
<dbReference type="OrthoDB" id="6513042at2759"/>
<organism evidence="19 20">
    <name type="scientific">Ophiophagus hannah</name>
    <name type="common">King cobra</name>
    <name type="synonym">Naja hannah</name>
    <dbReference type="NCBI Taxonomy" id="8665"/>
    <lineage>
        <taxon>Eukaryota</taxon>
        <taxon>Metazoa</taxon>
        <taxon>Chordata</taxon>
        <taxon>Craniata</taxon>
        <taxon>Vertebrata</taxon>
        <taxon>Euteleostomi</taxon>
        <taxon>Lepidosauria</taxon>
        <taxon>Squamata</taxon>
        <taxon>Bifurcata</taxon>
        <taxon>Unidentata</taxon>
        <taxon>Episquamata</taxon>
        <taxon>Toxicofera</taxon>
        <taxon>Serpentes</taxon>
        <taxon>Colubroidea</taxon>
        <taxon>Elapidae</taxon>
        <taxon>Elapinae</taxon>
        <taxon>Ophiophagus</taxon>
    </lineage>
</organism>
<evidence type="ECO:0000259" key="16">
    <source>
        <dbReference type="Pfam" id="PF21633"/>
    </source>
</evidence>
<dbReference type="InterPro" id="IPR049079">
    <property type="entry name" value="Mov-10_helical"/>
</dbReference>
<gene>
    <name evidence="19" type="primary">MOV10</name>
    <name evidence="19" type="ORF">L345_03559</name>
</gene>
<evidence type="ECO:0000256" key="12">
    <source>
        <dbReference type="SAM" id="MobiDB-lite"/>
    </source>
</evidence>
<evidence type="ECO:0000256" key="8">
    <source>
        <dbReference type="ARBA" id="ARBA00022840"/>
    </source>
</evidence>
<evidence type="ECO:0000256" key="9">
    <source>
        <dbReference type="ARBA" id="ARBA00022884"/>
    </source>
</evidence>
<name>V8P8H5_OPHHA</name>
<feature type="domain" description="Helicase MOV-10 N-terminal" evidence="15">
    <location>
        <begin position="10"/>
        <end position="75"/>
    </location>
</feature>
<evidence type="ECO:0000256" key="4">
    <source>
        <dbReference type="ARBA" id="ARBA00022490"/>
    </source>
</evidence>
<dbReference type="GO" id="GO:0032574">
    <property type="term" value="F:5'-3' RNA helicase activity"/>
    <property type="evidence" value="ECO:0007669"/>
    <property type="project" value="InterPro"/>
</dbReference>
<dbReference type="CDD" id="cd18038">
    <property type="entry name" value="DEXXQc_Helz-like"/>
    <property type="match status" value="1"/>
</dbReference>
<feature type="domain" description="DNA2/NAM7 helicase helicase" evidence="13">
    <location>
        <begin position="658"/>
        <end position="743"/>
    </location>
</feature>
<dbReference type="Pfam" id="PF21633">
    <property type="entry name" value="MOV-10_Ig-like"/>
    <property type="match status" value="1"/>
</dbReference>
<dbReference type="FunFam" id="3.40.50.300:FF:000608">
    <property type="entry name" value="Mov10 RISC complex RNA helicase"/>
    <property type="match status" value="1"/>
</dbReference>
<accession>V8P8H5</accession>
<comment type="similarity">
    <text evidence="2">Belongs to the DNA2/NAM7 helicase family. SDE3 subfamily.</text>
</comment>
<feature type="domain" description="Helicase MOV-10 Ig-like" evidence="16">
    <location>
        <begin position="159"/>
        <end position="280"/>
    </location>
</feature>
<keyword evidence="5" id="KW-0547">Nucleotide-binding</keyword>
<sequence>MPKFTLREMREIGEQFFQFLQDSGKQPLNSKIALKALYNQEFRNRDNIKGPNFSNVLYALVKSKYASIRGDYVHYFQGKKKLKLIDQYWKPKKDTGAEDHSTPDENTFNNPLPPGARVKRRSGILCVNNISQEDKQVKLLPLPLPSFLLTEDDAFLYSRSKFVSNKNDVKIISEHDEPNGKIRFNISPEQCVTIKIEVKNYGTNEIMLENYRLMKRCEFTFVVFEQPLPVKLPPGNIWSVHEILITCRVPDYGFFVVTMQFNFTSEQTGKFHIGRFVEAVANSKLAQQLGPSEPYQPYQAKLHKPQFRSIEDGFPPNNILCPELEQKPLDQYKYPSNLKDLIVCLNEGNTVNDGTSDKIAHLQLNLIEYYHILPNRNSLEACLQFDNYSEKFCLLLHLEEIQMEVDIHRYDMQNVSMFTDKYNKKLLVLKASGVAENRPSVLRGDHLFVSPVEGQPKYEVPFYKGYVHAVELDQVKLGFSEKLLNKFVNNMKFDVEFTFNRLALRLQHRAVILAQKRQLSHLLFPCFSYKKSLLSINQELCLYNPNLNNNAEQKEAVRQVVAGTSRPAPYLIFGPPGTGKTVTMVEAIKQVLRCIEGAHVLACAPSNSASDLLCQHLMKHVNNRNIYRMNASSRDYRTVPEDIKPVCNWDEAQNCHVFPRKEKLQSYKVIITTLVTAGRLASADFPQGHFSHVFIDESGHAVEPESLIAISGILDMMDPKTNVNGGQLVLAGDPKQLGPILRSPLAVQHGLGKSYFNVTIYIVQNSYLRVKKKCIFAFVGLSLLERLMQYNPLYQKTNEKYNPQFVTMLLRNYRSHEDILRFPNEKFYDEKLLECGDHLITHSYCDWNELPKPKFPIIFHGVCGEDQQEGRSPSFFNTAEINVLIYYLKKLLENQGKKGTKSLPKEIGVISPYRKQVEKIRQAINMKLKDLMNIKDLKVGSVEEFQGQERRVVLISTVRSSSNYFGIDEEFNLGFLNNPKRLNVSLTRAKALLIIVGNPITLSKDPYWNEFLEYCKRNQAWKGYKHSGIEDELPIAALSALNINDQPADKGLQDSYIQQQVEPQWRYEH</sequence>
<dbReference type="GO" id="GO:0016787">
    <property type="term" value="F:hydrolase activity"/>
    <property type="evidence" value="ECO:0007669"/>
    <property type="project" value="UniProtKB-KW"/>
</dbReference>
<dbReference type="SUPFAM" id="SSF52540">
    <property type="entry name" value="P-loop containing nucleoside triphosphate hydrolases"/>
    <property type="match status" value="1"/>
</dbReference>
<dbReference type="CDD" id="cd18808">
    <property type="entry name" value="SF1_C_Upf1"/>
    <property type="match status" value="1"/>
</dbReference>
<comment type="caution">
    <text evidence="19">The sequence shown here is derived from an EMBL/GenBank/DDBJ whole genome shotgun (WGS) entry which is preliminary data.</text>
</comment>
<keyword evidence="7 19" id="KW-0347">Helicase</keyword>
<feature type="domain" description="Helicase MOV-10-like beta-barrel" evidence="17">
    <location>
        <begin position="410"/>
        <end position="497"/>
    </location>
</feature>
<dbReference type="InterPro" id="IPR049077">
    <property type="entry name" value="MOV-10_Ig-like"/>
</dbReference>
<protein>
    <recommendedName>
        <fullName evidence="3">RNA helicase</fullName>
        <ecNumber evidence="3">3.6.4.13</ecNumber>
    </recommendedName>
</protein>
<evidence type="ECO:0000256" key="11">
    <source>
        <dbReference type="ARBA" id="ARBA00047984"/>
    </source>
</evidence>
<dbReference type="GO" id="GO:0031047">
    <property type="term" value="P:regulatory ncRNA-mediated gene silencing"/>
    <property type="evidence" value="ECO:0007669"/>
    <property type="project" value="UniProtKB-KW"/>
</dbReference>
<dbReference type="InterPro" id="IPR027417">
    <property type="entry name" value="P-loop_NTPase"/>
</dbReference>
<evidence type="ECO:0000256" key="2">
    <source>
        <dbReference type="ARBA" id="ARBA00005601"/>
    </source>
</evidence>
<dbReference type="GO" id="GO:0000932">
    <property type="term" value="C:P-body"/>
    <property type="evidence" value="ECO:0007669"/>
    <property type="project" value="UniProtKB-SubCell"/>
</dbReference>
<dbReference type="Pfam" id="PF13086">
    <property type="entry name" value="AAA_11"/>
    <property type="match status" value="2"/>
</dbReference>
<dbReference type="Gene3D" id="3.40.50.300">
    <property type="entry name" value="P-loop containing nucleotide triphosphate hydrolases"/>
    <property type="match status" value="2"/>
</dbReference>
<dbReference type="InterPro" id="IPR047187">
    <property type="entry name" value="SF1_C_Upf1"/>
</dbReference>
<reference evidence="19 20" key="1">
    <citation type="journal article" date="2013" name="Proc. Natl. Acad. Sci. U.S.A.">
        <title>The king cobra genome reveals dynamic gene evolution and adaptation in the snake venom system.</title>
        <authorList>
            <person name="Vonk F.J."/>
            <person name="Casewell N.R."/>
            <person name="Henkel C.V."/>
            <person name="Heimberg A.M."/>
            <person name="Jansen H.J."/>
            <person name="McCleary R.J."/>
            <person name="Kerkkamp H.M."/>
            <person name="Vos R.A."/>
            <person name="Guerreiro I."/>
            <person name="Calvete J.J."/>
            <person name="Wuster W."/>
            <person name="Woods A.E."/>
            <person name="Logan J.M."/>
            <person name="Harrison R.A."/>
            <person name="Castoe T.A."/>
            <person name="de Koning A.P."/>
            <person name="Pollock D.D."/>
            <person name="Yandell M."/>
            <person name="Calderon D."/>
            <person name="Renjifo C."/>
            <person name="Currier R.B."/>
            <person name="Salgado D."/>
            <person name="Pla D."/>
            <person name="Sanz L."/>
            <person name="Hyder A.S."/>
            <person name="Ribeiro J.M."/>
            <person name="Arntzen J.W."/>
            <person name="van den Thillart G.E."/>
            <person name="Boetzer M."/>
            <person name="Pirovano W."/>
            <person name="Dirks R.P."/>
            <person name="Spaink H.P."/>
            <person name="Duboule D."/>
            <person name="McGlinn E."/>
            <person name="Kini R.M."/>
            <person name="Richardson M.K."/>
        </authorList>
    </citation>
    <scope>NUCLEOTIDE SEQUENCE</scope>
    <source>
        <tissue evidence="19">Blood</tissue>
    </source>
</reference>
<dbReference type="EC" id="3.6.4.13" evidence="3"/>
<dbReference type="Proteomes" id="UP000018936">
    <property type="component" value="Unassembled WGS sequence"/>
</dbReference>
<dbReference type="Pfam" id="PF21634">
    <property type="entry name" value="MOV-10_beta-barrel"/>
    <property type="match status" value="1"/>
</dbReference>
<keyword evidence="10" id="KW-0943">RNA-mediated gene silencing</keyword>
<feature type="domain" description="DNA2/NAM7 helicase-like C-terminal" evidence="14">
    <location>
        <begin position="782"/>
        <end position="998"/>
    </location>
</feature>
<comment type="catalytic activity">
    <reaction evidence="11">
        <text>ATP + H2O = ADP + phosphate + H(+)</text>
        <dbReference type="Rhea" id="RHEA:13065"/>
        <dbReference type="ChEBI" id="CHEBI:15377"/>
        <dbReference type="ChEBI" id="CHEBI:15378"/>
        <dbReference type="ChEBI" id="CHEBI:30616"/>
        <dbReference type="ChEBI" id="CHEBI:43474"/>
        <dbReference type="ChEBI" id="CHEBI:456216"/>
        <dbReference type="EC" id="3.6.4.13"/>
    </reaction>
</comment>
<feature type="compositionally biased region" description="Basic and acidic residues" evidence="12">
    <location>
        <begin position="93"/>
        <end position="103"/>
    </location>
</feature>
<dbReference type="FunFam" id="3.40.50.300:FF:001941">
    <property type="entry name" value="Mov10 RISC complex RNA helicase"/>
    <property type="match status" value="1"/>
</dbReference>
<keyword evidence="6" id="KW-0378">Hydrolase</keyword>
<evidence type="ECO:0000256" key="5">
    <source>
        <dbReference type="ARBA" id="ARBA00022741"/>
    </source>
</evidence>
<comment type="subcellular location">
    <subcellularLocation>
        <location evidence="1">Cytoplasm</location>
        <location evidence="1">P-body</location>
    </subcellularLocation>
</comment>
<evidence type="ECO:0000256" key="3">
    <source>
        <dbReference type="ARBA" id="ARBA00012552"/>
    </source>
</evidence>
<dbReference type="InterPro" id="IPR049080">
    <property type="entry name" value="MOV-10-like_beta-barrel"/>
</dbReference>
<keyword evidence="20" id="KW-1185">Reference proteome</keyword>
<dbReference type="EMBL" id="AZIM01000511">
    <property type="protein sequence ID" value="ETE70635.1"/>
    <property type="molecule type" value="Genomic_DNA"/>
</dbReference>
<dbReference type="PANTHER" id="PTHR45418:SF1">
    <property type="entry name" value="CANCER_TESTIS ANTIGEN 55"/>
    <property type="match status" value="1"/>
</dbReference>
<dbReference type="GO" id="GO:0005524">
    <property type="term" value="F:ATP binding"/>
    <property type="evidence" value="ECO:0007669"/>
    <property type="project" value="UniProtKB-KW"/>
</dbReference>
<feature type="region of interest" description="Disordered" evidence="12">
    <location>
        <begin position="93"/>
        <end position="114"/>
    </location>
</feature>
<dbReference type="Pfam" id="PF21632">
    <property type="entry name" value="MOV-10_N"/>
    <property type="match status" value="1"/>
</dbReference>
<dbReference type="GO" id="GO:0003723">
    <property type="term" value="F:RNA binding"/>
    <property type="evidence" value="ECO:0007669"/>
    <property type="project" value="UniProtKB-KW"/>
</dbReference>
<dbReference type="InterPro" id="IPR041679">
    <property type="entry name" value="DNA2/NAM7-like_C"/>
</dbReference>
<evidence type="ECO:0000313" key="19">
    <source>
        <dbReference type="EMBL" id="ETE70635.1"/>
    </source>
</evidence>
<dbReference type="InterPro" id="IPR026122">
    <property type="entry name" value="MOV-10/SDE3_DEXXQ/H-box"/>
</dbReference>
<evidence type="ECO:0000256" key="7">
    <source>
        <dbReference type="ARBA" id="ARBA00022806"/>
    </source>
</evidence>